<dbReference type="PANTHER" id="PTHR43355">
    <property type="entry name" value="FLAVIN REDUCTASE (NADPH)"/>
    <property type="match status" value="1"/>
</dbReference>
<feature type="domain" description="NAD(P)-binding" evidence="1">
    <location>
        <begin position="7"/>
        <end position="198"/>
    </location>
</feature>
<reference evidence="2 3" key="1">
    <citation type="submission" date="2019-11" db="EMBL/GenBank/DDBJ databases">
        <title>Spirosoma endbachense sp. nov., isolated from a natural salt meadow.</title>
        <authorList>
            <person name="Rojas J."/>
            <person name="Ambika Manirajan B."/>
            <person name="Ratering S."/>
            <person name="Suarez C."/>
            <person name="Geissler-Plaum R."/>
            <person name="Schnell S."/>
        </authorList>
    </citation>
    <scope>NUCLEOTIDE SEQUENCE [LARGE SCALE GENOMIC DNA]</scope>
    <source>
        <strain evidence="2 3">I-24</strain>
    </source>
</reference>
<evidence type="ECO:0000313" key="2">
    <source>
        <dbReference type="EMBL" id="QHV95670.1"/>
    </source>
</evidence>
<dbReference type="Pfam" id="PF13460">
    <property type="entry name" value="NAD_binding_10"/>
    <property type="match status" value="1"/>
</dbReference>
<dbReference type="PANTHER" id="PTHR43355:SF2">
    <property type="entry name" value="FLAVIN REDUCTASE (NADPH)"/>
    <property type="match status" value="1"/>
</dbReference>
<accession>A0A6P1VUN1</accession>
<dbReference type="SUPFAM" id="SSF51735">
    <property type="entry name" value="NAD(P)-binding Rossmann-fold domains"/>
    <property type="match status" value="1"/>
</dbReference>
<dbReference type="EMBL" id="CP045997">
    <property type="protein sequence ID" value="QHV95670.1"/>
    <property type="molecule type" value="Genomic_DNA"/>
</dbReference>
<gene>
    <name evidence="2" type="ORF">GJR95_11925</name>
</gene>
<dbReference type="InterPro" id="IPR016040">
    <property type="entry name" value="NAD(P)-bd_dom"/>
</dbReference>
<evidence type="ECO:0000313" key="3">
    <source>
        <dbReference type="Proteomes" id="UP000464577"/>
    </source>
</evidence>
<dbReference type="Gene3D" id="3.40.50.720">
    <property type="entry name" value="NAD(P)-binding Rossmann-like Domain"/>
    <property type="match status" value="1"/>
</dbReference>
<keyword evidence="3" id="KW-1185">Reference proteome</keyword>
<dbReference type="KEGG" id="senf:GJR95_11925"/>
<organism evidence="2 3">
    <name type="scientific">Spirosoma endbachense</name>
    <dbReference type="NCBI Taxonomy" id="2666025"/>
    <lineage>
        <taxon>Bacteria</taxon>
        <taxon>Pseudomonadati</taxon>
        <taxon>Bacteroidota</taxon>
        <taxon>Cytophagia</taxon>
        <taxon>Cytophagales</taxon>
        <taxon>Cytophagaceae</taxon>
        <taxon>Spirosoma</taxon>
    </lineage>
</organism>
<dbReference type="AlphaFoldDB" id="A0A6P1VUN1"/>
<dbReference type="Proteomes" id="UP000464577">
    <property type="component" value="Chromosome"/>
</dbReference>
<protein>
    <submittedName>
        <fullName evidence="2">NAD(P)H-binding protein</fullName>
    </submittedName>
</protein>
<dbReference type="InterPro" id="IPR051606">
    <property type="entry name" value="Polyketide_Oxido-like"/>
</dbReference>
<dbReference type="GO" id="GO:0042602">
    <property type="term" value="F:riboflavin reductase (NADPH) activity"/>
    <property type="evidence" value="ECO:0007669"/>
    <property type="project" value="TreeGrafter"/>
</dbReference>
<dbReference type="GO" id="GO:0004074">
    <property type="term" value="F:biliverdin reductase [NAD(P)H] activity"/>
    <property type="evidence" value="ECO:0007669"/>
    <property type="project" value="TreeGrafter"/>
</dbReference>
<evidence type="ECO:0000259" key="1">
    <source>
        <dbReference type="Pfam" id="PF13460"/>
    </source>
</evidence>
<sequence>MQITILGSTGQVGKVVMAQALKSGYQIKVLVRDPEKLGYLKEKVHVVAGNLLDEASVEKSLTGSVAVINVSGAVKEPDQLKKFKKIGDVLVSKMKQQGIKRLINISLAVIQLPQEKLDFKRKAIRVLVNLFFKEKKLVNEAIMAAVLEEKDLEWTFVRPAFFSTKPGSGVVLADDTKMQGTTIMLEDLAMFLVQQITSTEWMKKAPLVSSGTK</sequence>
<dbReference type="RefSeq" id="WP_162386080.1">
    <property type="nucleotide sequence ID" value="NZ_CP045997.1"/>
</dbReference>
<dbReference type="InterPro" id="IPR036291">
    <property type="entry name" value="NAD(P)-bd_dom_sf"/>
</dbReference>
<proteinExistence type="predicted"/>
<name>A0A6P1VUN1_9BACT</name>